<proteinExistence type="predicted"/>
<dbReference type="AlphaFoldDB" id="A0A0G1PHY6"/>
<dbReference type="InterPro" id="IPR015168">
    <property type="entry name" value="SsuA/THI5"/>
</dbReference>
<dbReference type="InterPro" id="IPR027939">
    <property type="entry name" value="NMT1/THI5"/>
</dbReference>
<accession>A0A0G1PHY6</accession>
<dbReference type="PANTHER" id="PTHR31528:SF15">
    <property type="entry name" value="RIBOFLAVIN-BINDING PROTEIN RIBY"/>
    <property type="match status" value="1"/>
</dbReference>
<comment type="caution">
    <text evidence="2">The sequence shown here is derived from an EMBL/GenBank/DDBJ whole genome shotgun (WGS) entry which is preliminary data.</text>
</comment>
<evidence type="ECO:0000313" key="3">
    <source>
        <dbReference type="Proteomes" id="UP000034794"/>
    </source>
</evidence>
<organism evidence="2 3">
    <name type="scientific">Candidatus Collierbacteria bacterium GW2011_GWA2_46_26</name>
    <dbReference type="NCBI Taxonomy" id="1618381"/>
    <lineage>
        <taxon>Bacteria</taxon>
        <taxon>Candidatus Collieribacteriota</taxon>
    </lineage>
</organism>
<gene>
    <name evidence="2" type="ORF">UX47_C0012G0007</name>
</gene>
<dbReference type="PANTHER" id="PTHR31528">
    <property type="entry name" value="4-AMINO-5-HYDROXYMETHYL-2-METHYLPYRIMIDINE PHOSPHATE SYNTHASE THI11-RELATED"/>
    <property type="match status" value="1"/>
</dbReference>
<sequence>MASPEFERQKFSTRTIKLADYGLDILGYVIITNDKMIKEHPEVVRGFARATLRGLAYMIDHPDEAVDIAMTRFDGLNRDTERKRLEVWIPYLWNQDAQQYGLGHQSKERWEQTEDVLYRTGFNDKRIDPTTVYTTEFLSS</sequence>
<reference evidence="2 3" key="1">
    <citation type="journal article" date="2015" name="Nature">
        <title>rRNA introns, odd ribosomes, and small enigmatic genomes across a large radiation of phyla.</title>
        <authorList>
            <person name="Brown C.T."/>
            <person name="Hug L.A."/>
            <person name="Thomas B.C."/>
            <person name="Sharon I."/>
            <person name="Castelle C.J."/>
            <person name="Singh A."/>
            <person name="Wilkins M.J."/>
            <person name="Williams K.H."/>
            <person name="Banfield J.F."/>
        </authorList>
    </citation>
    <scope>NUCLEOTIDE SEQUENCE [LARGE SCALE GENOMIC DNA]</scope>
</reference>
<dbReference type="Proteomes" id="UP000034794">
    <property type="component" value="Unassembled WGS sequence"/>
</dbReference>
<name>A0A0G1PHY6_9BACT</name>
<dbReference type="Pfam" id="PF09084">
    <property type="entry name" value="NMT1"/>
    <property type="match status" value="1"/>
</dbReference>
<dbReference type="Gene3D" id="3.40.190.10">
    <property type="entry name" value="Periplasmic binding protein-like II"/>
    <property type="match status" value="1"/>
</dbReference>
<evidence type="ECO:0000259" key="1">
    <source>
        <dbReference type="Pfam" id="PF09084"/>
    </source>
</evidence>
<feature type="domain" description="SsuA/THI5-like" evidence="1">
    <location>
        <begin position="5"/>
        <end position="65"/>
    </location>
</feature>
<dbReference type="GO" id="GO:0009228">
    <property type="term" value="P:thiamine biosynthetic process"/>
    <property type="evidence" value="ECO:0007669"/>
    <property type="project" value="InterPro"/>
</dbReference>
<evidence type="ECO:0000313" key="2">
    <source>
        <dbReference type="EMBL" id="KKU32404.1"/>
    </source>
</evidence>
<dbReference type="EMBL" id="LCMI01000012">
    <property type="protein sequence ID" value="KKU32404.1"/>
    <property type="molecule type" value="Genomic_DNA"/>
</dbReference>
<protein>
    <recommendedName>
        <fullName evidence="1">SsuA/THI5-like domain-containing protein</fullName>
    </recommendedName>
</protein>
<dbReference type="SUPFAM" id="SSF53850">
    <property type="entry name" value="Periplasmic binding protein-like II"/>
    <property type="match status" value="1"/>
</dbReference>